<sequence length="420" mass="45404">MAPGLVIASPLGKEFATAFMQNGLQQTSQADFTLMVSGYAPNTSIIIYMKRPALRAKATVNAGQTLSVKIPREAEMVGTGLFDSTVTVRADKDISILSASHKTNSIDTTIVYPVTSLGTEYFVVTPTVGTERYREFAIIAWEEPTLVDVYLKGTVTFQGKKYSHGSKISITLSPYQAVQLQSGVDVSGTRIVSQKTVAVYSGHTCVSRQVHCDHVSEQLLPVSSWGTNFIVPSMPFDTGYDIVYVSSSQKTHVDSQTGGSKTSRVLAAARSTLYGIQGSTALFLSAASGIQVTFFCDGGTHNNFHYGPFFMAIPAVSSYCQAYNIYGHDQFENYALIIAKSSEASGITLDKRPLRNLQWNPVSGTEFSWAWHSLGRRAVVHVVEHPTAVFGLLSVGVGNEKAYGSPAVCAKGDRHSQASY</sequence>
<organism evidence="1 2">
    <name type="scientific">Sphaerodactylus townsendi</name>
    <dbReference type="NCBI Taxonomy" id="933632"/>
    <lineage>
        <taxon>Eukaryota</taxon>
        <taxon>Metazoa</taxon>
        <taxon>Chordata</taxon>
        <taxon>Craniata</taxon>
        <taxon>Vertebrata</taxon>
        <taxon>Euteleostomi</taxon>
        <taxon>Lepidosauria</taxon>
        <taxon>Squamata</taxon>
        <taxon>Bifurcata</taxon>
        <taxon>Gekkota</taxon>
        <taxon>Sphaerodactylidae</taxon>
        <taxon>Sphaerodactylus</taxon>
    </lineage>
</organism>
<name>A0ACB8FS06_9SAUR</name>
<evidence type="ECO:0000313" key="2">
    <source>
        <dbReference type="Proteomes" id="UP000827872"/>
    </source>
</evidence>
<dbReference type="Proteomes" id="UP000827872">
    <property type="component" value="Linkage Group LG06"/>
</dbReference>
<reference evidence="1" key="1">
    <citation type="submission" date="2021-08" db="EMBL/GenBank/DDBJ databases">
        <title>The first chromosome-level gecko genome reveals the dynamic sex chromosomes of Neotropical dwarf geckos (Sphaerodactylidae: Sphaerodactylus).</title>
        <authorList>
            <person name="Pinto B.J."/>
            <person name="Keating S.E."/>
            <person name="Gamble T."/>
        </authorList>
    </citation>
    <scope>NUCLEOTIDE SEQUENCE</scope>
    <source>
        <strain evidence="1">TG3544</strain>
    </source>
</reference>
<comment type="caution">
    <text evidence="1">The sequence shown here is derived from an EMBL/GenBank/DDBJ whole genome shotgun (WGS) entry which is preliminary data.</text>
</comment>
<accession>A0ACB8FS06</accession>
<gene>
    <name evidence="1" type="ORF">K3G42_028015</name>
</gene>
<protein>
    <submittedName>
        <fullName evidence="1">Uncharacterized protein</fullName>
    </submittedName>
</protein>
<proteinExistence type="predicted"/>
<dbReference type="EMBL" id="CM037619">
    <property type="protein sequence ID" value="KAH8008134.1"/>
    <property type="molecule type" value="Genomic_DNA"/>
</dbReference>
<keyword evidence="2" id="KW-1185">Reference proteome</keyword>
<evidence type="ECO:0000313" key="1">
    <source>
        <dbReference type="EMBL" id="KAH8008134.1"/>
    </source>
</evidence>